<accession>A0A168CDM2</accession>
<feature type="compositionally biased region" description="Polar residues" evidence="1">
    <location>
        <begin position="861"/>
        <end position="874"/>
    </location>
</feature>
<organism evidence="2 3">
    <name type="scientific">Ascosphaera apis ARSEF 7405</name>
    <dbReference type="NCBI Taxonomy" id="392613"/>
    <lineage>
        <taxon>Eukaryota</taxon>
        <taxon>Fungi</taxon>
        <taxon>Dikarya</taxon>
        <taxon>Ascomycota</taxon>
        <taxon>Pezizomycotina</taxon>
        <taxon>Eurotiomycetes</taxon>
        <taxon>Eurotiomycetidae</taxon>
        <taxon>Onygenales</taxon>
        <taxon>Ascosphaeraceae</taxon>
        <taxon>Ascosphaera</taxon>
    </lineage>
</organism>
<protein>
    <submittedName>
        <fullName evidence="2">Uncharacterized protein</fullName>
    </submittedName>
</protein>
<gene>
    <name evidence="2" type="ORF">AAP_01237</name>
</gene>
<dbReference type="Proteomes" id="UP000242877">
    <property type="component" value="Unassembled WGS sequence"/>
</dbReference>
<dbReference type="OrthoDB" id="4159838at2759"/>
<dbReference type="EMBL" id="AZGZ01000003">
    <property type="protein sequence ID" value="KZZ96464.1"/>
    <property type="molecule type" value="Genomic_DNA"/>
</dbReference>
<feature type="region of interest" description="Disordered" evidence="1">
    <location>
        <begin position="802"/>
        <end position="874"/>
    </location>
</feature>
<evidence type="ECO:0000313" key="2">
    <source>
        <dbReference type="EMBL" id="KZZ96464.1"/>
    </source>
</evidence>
<feature type="compositionally biased region" description="Basic residues" evidence="1">
    <location>
        <begin position="97"/>
        <end position="110"/>
    </location>
</feature>
<reference evidence="2 3" key="1">
    <citation type="journal article" date="2016" name="Genome Biol. Evol.">
        <title>Divergent and convergent evolution of fungal pathogenicity.</title>
        <authorList>
            <person name="Shang Y."/>
            <person name="Xiao G."/>
            <person name="Zheng P."/>
            <person name="Cen K."/>
            <person name="Zhan S."/>
            <person name="Wang C."/>
        </authorList>
    </citation>
    <scope>NUCLEOTIDE SEQUENCE [LARGE SCALE GENOMIC DNA]</scope>
    <source>
        <strain evidence="2 3">ARSEF 7405</strain>
    </source>
</reference>
<sequence>MSSYPNTPSYRPHAEDIPITTRWCNRALRPLLASLLRLEREFEQRKTMRIPKPRDTNSTAPRKIGRPRQSELNQASSDVEEVSKDPDWVPPADAQKRLRHRYQSRRRRQWRIIPSEPEQRKLLPGEFDITLSPTPANSADAPKPIERTSPKVSEDDSRRRPAAYHKVHFNIDNFGTKSRLNGSSETLHLLRTSWLRFLYITAPKEEPRNTGAKSLLSMALKSTSSWILKEQQLADEDEDDIDVADDVFTHLENTYGQGNGWRPLKELVRQHGIRLVCEAIHKCSLPVSLIEHLGQSTRGERHWDAVEAIYAAYRESMAPRLDKPTKSLHSFGSSYETYRPYDMIIEYRKYLPGGSFTWREMAKSISDGKIPVEWIPALSMQDVVTEALKSIVAEDAHSKAASEFISSVIKASIGLHQRQDSTSVKKDANRRSQIRDRPPRSIKDKQAQDRSDEHAEALNNSVASFLKILGVAHTKYDAQRAGSDNLHTITIMYAIVSDILSNFNQIARRGHLRDEEKLRCGYVFVVFFVYMTNGSNNSSCLDIFETFIESLKDRSFLVSGLASFVINLCCGRRSDPESGYPCLQQIVSLFLTPDGACYPTIRALLGKVAVDAALDFAAMTLLPEHHDFATSVQRQVEARRVKCAVELTPSLAMRGYKWEDGFGEWVVSTSAPVRGHKNQRVVFSDSDLSDADDELRTDTAMSPRQEAIVYDSQDDATIVSSQSSSVFSASPVRCTSISTTPSPSKKRAVDFDGDQSDISEAGWGPTKKPRCSKLERELQKLRCSLIRDDLCENDDNDDKLLQLSAPRHHRRLRPPKKQPNPQGRSGVTTGPRHLRPRRNDQAKLTSTVQNQDLNGNGDATALSTSKTCSQRNSASVGSYMRYALRERRSFNNASIKHSTRTAAPEPLNVCNLAIVINNSAYKPPSNVILFPESAVAQLDESPNRPRSAKHMSPKAAVRETSPIVMETDYELDSEDDVVNIFQRSPVHERRRRPDRYRLKRAANLRLGRANTATSLKRGLTSFIIPENESDDELSILN</sequence>
<evidence type="ECO:0000313" key="3">
    <source>
        <dbReference type="Proteomes" id="UP000242877"/>
    </source>
</evidence>
<comment type="caution">
    <text evidence="2">The sequence shown here is derived from an EMBL/GenBank/DDBJ whole genome shotgun (WGS) entry which is preliminary data.</text>
</comment>
<feature type="compositionally biased region" description="Basic and acidic residues" evidence="1">
    <location>
        <begin position="143"/>
        <end position="159"/>
    </location>
</feature>
<feature type="region of interest" description="Disordered" evidence="1">
    <location>
        <begin position="735"/>
        <end position="770"/>
    </location>
</feature>
<keyword evidence="3" id="KW-1185">Reference proteome</keyword>
<dbReference type="AlphaFoldDB" id="A0A168CDM2"/>
<feature type="compositionally biased region" description="Basic residues" evidence="1">
    <location>
        <begin position="806"/>
        <end position="816"/>
    </location>
</feature>
<proteinExistence type="predicted"/>
<feature type="region of interest" description="Disordered" evidence="1">
    <location>
        <begin position="46"/>
        <end position="160"/>
    </location>
</feature>
<dbReference type="VEuPathDB" id="FungiDB:AAP_01237"/>
<feature type="region of interest" description="Disordered" evidence="1">
    <location>
        <begin position="419"/>
        <end position="452"/>
    </location>
</feature>
<feature type="compositionally biased region" description="Polar residues" evidence="1">
    <location>
        <begin position="842"/>
        <end position="854"/>
    </location>
</feature>
<name>A0A168CDM2_9EURO</name>
<evidence type="ECO:0000256" key="1">
    <source>
        <dbReference type="SAM" id="MobiDB-lite"/>
    </source>
</evidence>